<reference evidence="8 9" key="1">
    <citation type="submission" date="2017-06" db="EMBL/GenBank/DDBJ databases">
        <title>Sequencing and comparative analysis of myxobacterial genomes.</title>
        <authorList>
            <person name="Rupp O."/>
            <person name="Goesmann A."/>
            <person name="Sogaard-Andersen L."/>
        </authorList>
    </citation>
    <scope>NUCLEOTIDE SEQUENCE [LARGE SCALE GENOMIC DNA]</scope>
    <source>
        <strain evidence="8 9">DSM 52655</strain>
    </source>
</reference>
<keyword evidence="4 7" id="KW-0560">Oxidoreductase</keyword>
<evidence type="ECO:0000256" key="1">
    <source>
        <dbReference type="ARBA" id="ARBA00010617"/>
    </source>
</evidence>
<evidence type="ECO:0000313" key="8">
    <source>
        <dbReference type="EMBL" id="ATB35251.1"/>
    </source>
</evidence>
<evidence type="ECO:0000256" key="3">
    <source>
        <dbReference type="ARBA" id="ARBA00022723"/>
    </source>
</evidence>
<dbReference type="GO" id="GO:0020037">
    <property type="term" value="F:heme binding"/>
    <property type="evidence" value="ECO:0007669"/>
    <property type="project" value="InterPro"/>
</dbReference>
<dbReference type="SUPFAM" id="SSF48264">
    <property type="entry name" value="Cytochrome P450"/>
    <property type="match status" value="1"/>
</dbReference>
<keyword evidence="5 7" id="KW-0408">Iron</keyword>
<dbReference type="InterPro" id="IPR017972">
    <property type="entry name" value="Cyt_P450_CS"/>
</dbReference>
<comment type="similarity">
    <text evidence="1 7">Belongs to the cytochrome P450 family.</text>
</comment>
<dbReference type="GO" id="GO:0016705">
    <property type="term" value="F:oxidoreductase activity, acting on paired donors, with incorporation or reduction of molecular oxygen"/>
    <property type="evidence" value="ECO:0007669"/>
    <property type="project" value="InterPro"/>
</dbReference>
<dbReference type="AlphaFoldDB" id="A0A250IVR4"/>
<gene>
    <name evidence="8" type="ORF">CYFUS_000663</name>
</gene>
<dbReference type="Proteomes" id="UP000217257">
    <property type="component" value="Chromosome"/>
</dbReference>
<dbReference type="KEGG" id="cfus:CYFUS_000663"/>
<dbReference type="PRINTS" id="PR00359">
    <property type="entry name" value="BP450"/>
</dbReference>
<dbReference type="PANTHER" id="PTHR46696:SF1">
    <property type="entry name" value="CYTOCHROME P450 YJIB-RELATED"/>
    <property type="match status" value="1"/>
</dbReference>
<organism evidence="8 9">
    <name type="scientific">Cystobacter fuscus</name>
    <dbReference type="NCBI Taxonomy" id="43"/>
    <lineage>
        <taxon>Bacteria</taxon>
        <taxon>Pseudomonadati</taxon>
        <taxon>Myxococcota</taxon>
        <taxon>Myxococcia</taxon>
        <taxon>Myxococcales</taxon>
        <taxon>Cystobacterineae</taxon>
        <taxon>Archangiaceae</taxon>
        <taxon>Cystobacter</taxon>
    </lineage>
</organism>
<sequence length="412" mass="47268">MLQKTPTPDHGPDFVLDMEDPAFVHNPYPTYAWLREKAPAYRWKARGDAIVFSRHKDVRALVLDRRFSNDYRMWEFARKEEWPAEHAEYKSIMDNGLFGLADADHLRVRKLVSPAFTPRAAERMRDEIQKAVDDIIAEQVKGERVDLTTITEPLPMRVVSDMLKIPEDLRGEFRAFGLASIRSSVLFTKSEELFALIAPMPRWIRMLREVIAERRANLLENDLLSTLITASDEGQKLTEEEMISLVHALIVAGSDTTVHAANWALYSLLRHPDQFALLRDEPSLIRNTIEETLRYDLFGKGGLPKFAREEMEFAGTKLRKGQMVMPFIPAALHDPEVFPEPERFDIRRDVSQTIAFSAGQHFCLGAALARQELDLVVGTLVRRFPHMRLSQEPEFVPHPIMRALTRLEVTLS</sequence>
<evidence type="ECO:0000256" key="6">
    <source>
        <dbReference type="ARBA" id="ARBA00023033"/>
    </source>
</evidence>
<dbReference type="Pfam" id="PF00067">
    <property type="entry name" value="p450"/>
    <property type="match status" value="1"/>
</dbReference>
<dbReference type="FunFam" id="1.10.630.10:FF:000018">
    <property type="entry name" value="Cytochrome P450 monooxygenase"/>
    <property type="match status" value="1"/>
</dbReference>
<dbReference type="PRINTS" id="PR00385">
    <property type="entry name" value="P450"/>
</dbReference>
<keyword evidence="6 7" id="KW-0503">Monooxygenase</keyword>
<evidence type="ECO:0000256" key="5">
    <source>
        <dbReference type="ARBA" id="ARBA00023004"/>
    </source>
</evidence>
<dbReference type="PROSITE" id="PS00086">
    <property type="entry name" value="CYTOCHROME_P450"/>
    <property type="match status" value="1"/>
</dbReference>
<dbReference type="EMBL" id="CP022098">
    <property type="protein sequence ID" value="ATB35251.1"/>
    <property type="molecule type" value="Genomic_DNA"/>
</dbReference>
<evidence type="ECO:0000256" key="2">
    <source>
        <dbReference type="ARBA" id="ARBA00022617"/>
    </source>
</evidence>
<proteinExistence type="inferred from homology"/>
<name>A0A250IVR4_9BACT</name>
<keyword evidence="3 7" id="KW-0479">Metal-binding</keyword>
<evidence type="ECO:0000256" key="4">
    <source>
        <dbReference type="ARBA" id="ARBA00023002"/>
    </source>
</evidence>
<dbReference type="InterPro" id="IPR036396">
    <property type="entry name" value="Cyt_P450_sf"/>
</dbReference>
<accession>A0A250IVR4</accession>
<dbReference type="GO" id="GO:0005506">
    <property type="term" value="F:iron ion binding"/>
    <property type="evidence" value="ECO:0007669"/>
    <property type="project" value="InterPro"/>
</dbReference>
<keyword evidence="2 7" id="KW-0349">Heme</keyword>
<dbReference type="InterPro" id="IPR001128">
    <property type="entry name" value="Cyt_P450"/>
</dbReference>
<dbReference type="RefSeq" id="WP_095983905.1">
    <property type="nucleotide sequence ID" value="NZ_CP022098.1"/>
</dbReference>
<evidence type="ECO:0000256" key="7">
    <source>
        <dbReference type="RuleBase" id="RU000461"/>
    </source>
</evidence>
<protein>
    <submittedName>
        <fullName evidence="8">Putative cytochrome P450 hydroxylase</fullName>
    </submittedName>
</protein>
<dbReference type="PANTHER" id="PTHR46696">
    <property type="entry name" value="P450, PUTATIVE (EUROFUNG)-RELATED"/>
    <property type="match status" value="1"/>
</dbReference>
<evidence type="ECO:0000313" key="9">
    <source>
        <dbReference type="Proteomes" id="UP000217257"/>
    </source>
</evidence>
<dbReference type="GO" id="GO:0004497">
    <property type="term" value="F:monooxygenase activity"/>
    <property type="evidence" value="ECO:0007669"/>
    <property type="project" value="UniProtKB-KW"/>
</dbReference>
<dbReference type="Gene3D" id="1.10.630.10">
    <property type="entry name" value="Cytochrome P450"/>
    <property type="match status" value="1"/>
</dbReference>
<dbReference type="InterPro" id="IPR002397">
    <property type="entry name" value="Cyt_P450_B"/>
</dbReference>